<evidence type="ECO:0000313" key="2">
    <source>
        <dbReference type="Proteomes" id="UP000005566"/>
    </source>
</evidence>
<dbReference type="Proteomes" id="UP000005566">
    <property type="component" value="Unassembled WGS sequence"/>
</dbReference>
<proteinExistence type="predicted"/>
<dbReference type="STRING" id="1086011.HJ01_02551"/>
<dbReference type="RefSeq" id="WP_007138728.1">
    <property type="nucleotide sequence ID" value="NZ_AHKF01000018.1"/>
</dbReference>
<dbReference type="InterPro" id="IPR011990">
    <property type="entry name" value="TPR-like_helical_dom_sf"/>
</dbReference>
<organism evidence="1 2">
    <name type="scientific">Flavobacterium frigoris (strain PS1)</name>
    <dbReference type="NCBI Taxonomy" id="1086011"/>
    <lineage>
        <taxon>Bacteria</taxon>
        <taxon>Pseudomonadati</taxon>
        <taxon>Bacteroidota</taxon>
        <taxon>Flavobacteriia</taxon>
        <taxon>Flavobacteriales</taxon>
        <taxon>Flavobacteriaceae</taxon>
        <taxon>Flavobacterium</taxon>
    </lineage>
</organism>
<dbReference type="EMBL" id="AHKF01000018">
    <property type="protein sequence ID" value="EIA08829.1"/>
    <property type="molecule type" value="Genomic_DNA"/>
</dbReference>
<sequence length="222" mass="25581">MKINILFYIIIINVFSFNSTAQKREITLADKEKQTVQKSEVVPITLRTVKSYHVEENIKMKFGGYTTTYNVSDSSLINTTDLGPNNIRVVTPRFTESEEPMDSQKEIIPVAARAKLQPEIMTPTDTLKKKNGYASVYMIKTYERVAEKGYKSIDIFRKLGNKFYFNDEMKKAARWYGELFAMTSDLEAEYYYRYSSSLKAIGENEKANEMLAIFNELSGNNK</sequence>
<dbReference type="PATRIC" id="fig|1086011.3.peg.2498"/>
<evidence type="ECO:0000313" key="1">
    <source>
        <dbReference type="EMBL" id="EIA08829.1"/>
    </source>
</evidence>
<dbReference type="SUPFAM" id="SSF48452">
    <property type="entry name" value="TPR-like"/>
    <property type="match status" value="1"/>
</dbReference>
<dbReference type="eggNOG" id="COG0457">
    <property type="taxonomic scope" value="Bacteria"/>
</dbReference>
<comment type="caution">
    <text evidence="1">The sequence shown here is derived from an EMBL/GenBank/DDBJ whole genome shotgun (WGS) entry which is preliminary data.</text>
</comment>
<dbReference type="AlphaFoldDB" id="H7FSX7"/>
<keyword evidence="2" id="KW-1185">Reference proteome</keyword>
<accession>H7FSX7</accession>
<gene>
    <name evidence="1" type="ORF">HJ01_02551</name>
</gene>
<name>H7FSX7_FLAFP</name>
<reference evidence="1 2" key="1">
    <citation type="journal article" date="2014" name="Acta Crystallogr. D">
        <title>Structure-based characterization and antifreeze properties of a hyperactive ice-binding protein from the Antarctic bacterium Flavobacterium frigoris PS1.</title>
        <authorList>
            <person name="Do H."/>
            <person name="Kim S.J."/>
            <person name="Kim H.J."/>
            <person name="Lee J.H."/>
        </authorList>
    </citation>
    <scope>NUCLEOTIDE SEQUENCE [LARGE SCALE GENOMIC DNA]</scope>
    <source>
        <strain evidence="1 2">PS1</strain>
    </source>
</reference>
<protein>
    <submittedName>
        <fullName evidence="1">OmpA/MotB domain protein</fullName>
    </submittedName>
</protein>